<evidence type="ECO:0000256" key="1">
    <source>
        <dbReference type="SAM" id="MobiDB-lite"/>
    </source>
</evidence>
<proteinExistence type="predicted"/>
<feature type="region of interest" description="Disordered" evidence="1">
    <location>
        <begin position="17"/>
        <end position="48"/>
    </location>
</feature>
<name>A0A0A9BMN0_ARUDO</name>
<dbReference type="EMBL" id="GBRH01232681">
    <property type="protein sequence ID" value="JAD65214.1"/>
    <property type="molecule type" value="Transcribed_RNA"/>
</dbReference>
<reference evidence="2" key="2">
    <citation type="journal article" date="2015" name="Data Brief">
        <title>Shoot transcriptome of the giant reed, Arundo donax.</title>
        <authorList>
            <person name="Barrero R.A."/>
            <person name="Guerrero F.D."/>
            <person name="Moolhuijzen P."/>
            <person name="Goolsby J.A."/>
            <person name="Tidwell J."/>
            <person name="Bellgard S.E."/>
            <person name="Bellgard M.I."/>
        </authorList>
    </citation>
    <scope>NUCLEOTIDE SEQUENCE</scope>
    <source>
        <tissue evidence="2">Shoot tissue taken approximately 20 cm above the soil surface</tissue>
    </source>
</reference>
<accession>A0A0A9BMN0</accession>
<reference evidence="2" key="1">
    <citation type="submission" date="2014-09" db="EMBL/GenBank/DDBJ databases">
        <authorList>
            <person name="Magalhaes I.L.F."/>
            <person name="Oliveira U."/>
            <person name="Santos F.R."/>
            <person name="Vidigal T.H.D.A."/>
            <person name="Brescovit A.D."/>
            <person name="Santos A.J."/>
        </authorList>
    </citation>
    <scope>NUCLEOTIDE SEQUENCE</scope>
    <source>
        <tissue evidence="2">Shoot tissue taken approximately 20 cm above the soil surface</tissue>
    </source>
</reference>
<dbReference type="AlphaFoldDB" id="A0A0A9BMN0"/>
<evidence type="ECO:0000313" key="2">
    <source>
        <dbReference type="EMBL" id="JAD65214.1"/>
    </source>
</evidence>
<organism evidence="2">
    <name type="scientific">Arundo donax</name>
    <name type="common">Giant reed</name>
    <name type="synonym">Donax arundinaceus</name>
    <dbReference type="NCBI Taxonomy" id="35708"/>
    <lineage>
        <taxon>Eukaryota</taxon>
        <taxon>Viridiplantae</taxon>
        <taxon>Streptophyta</taxon>
        <taxon>Embryophyta</taxon>
        <taxon>Tracheophyta</taxon>
        <taxon>Spermatophyta</taxon>
        <taxon>Magnoliopsida</taxon>
        <taxon>Liliopsida</taxon>
        <taxon>Poales</taxon>
        <taxon>Poaceae</taxon>
        <taxon>PACMAD clade</taxon>
        <taxon>Arundinoideae</taxon>
        <taxon>Arundineae</taxon>
        <taxon>Arundo</taxon>
    </lineage>
</organism>
<sequence length="65" mass="7552">MKQKSKKISTFKRCTQMNASEATIRGQESGRKRDVPMDENEEMGQTPKKFRGLNYMADDIDFSME</sequence>
<protein>
    <submittedName>
        <fullName evidence="2">Uncharacterized protein</fullName>
    </submittedName>
</protein>